<dbReference type="Pfam" id="PF08282">
    <property type="entry name" value="Hydrolase_3"/>
    <property type="match status" value="1"/>
</dbReference>
<dbReference type="Gene3D" id="3.30.1240.10">
    <property type="match status" value="1"/>
</dbReference>
<sequence>MIKLIAIDVDDTLLNPEGKLTNTTAAALREAAMRGAHIVLCTGRPLVGVRDFLAAINIDGPEEYAITYNGAVVQNLAGRVLVSHTLTRSDYIDLAAFADNHNVHYNALDLSGRVFTGNTDVGAITVVQAWENHAGLSVVNPQALPAAIVIPKFLFVDPAPQLDTIVQPFADHFGDRFATVRSTPVFFEAMQPRVDKGTALQSLCATLGYGAEEVLAIGDELNDLPMFDFAGTAVAMGNARDQVVAAADWVTADNAHDGVAVAVRKYMGD</sequence>
<dbReference type="CDD" id="cd07516">
    <property type="entry name" value="HAD_Pase"/>
    <property type="match status" value="1"/>
</dbReference>
<dbReference type="GO" id="GO:0000287">
    <property type="term" value="F:magnesium ion binding"/>
    <property type="evidence" value="ECO:0007669"/>
    <property type="project" value="TreeGrafter"/>
</dbReference>
<evidence type="ECO:0000313" key="2">
    <source>
        <dbReference type="Proteomes" id="UP000051922"/>
    </source>
</evidence>
<organism evidence="1 2">
    <name type="scientific">Lacticaseibacillus pantheris DSM 15945 = JCM 12539 = NBRC 106106</name>
    <dbReference type="NCBI Taxonomy" id="1423783"/>
    <lineage>
        <taxon>Bacteria</taxon>
        <taxon>Bacillati</taxon>
        <taxon>Bacillota</taxon>
        <taxon>Bacilli</taxon>
        <taxon>Lactobacillales</taxon>
        <taxon>Lactobacillaceae</taxon>
        <taxon>Lacticaseibacillus</taxon>
    </lineage>
</organism>
<dbReference type="GO" id="GO:0005829">
    <property type="term" value="C:cytosol"/>
    <property type="evidence" value="ECO:0007669"/>
    <property type="project" value="TreeGrafter"/>
</dbReference>
<dbReference type="SFLD" id="SFLDG01140">
    <property type="entry name" value="C2.B:_Phosphomannomutase_and_P"/>
    <property type="match status" value="1"/>
</dbReference>
<dbReference type="NCBIfam" id="TIGR01484">
    <property type="entry name" value="HAD-SF-IIB"/>
    <property type="match status" value="1"/>
</dbReference>
<dbReference type="PANTHER" id="PTHR10000:SF8">
    <property type="entry name" value="HAD SUPERFAMILY HYDROLASE-LIKE, TYPE 3"/>
    <property type="match status" value="1"/>
</dbReference>
<dbReference type="InterPro" id="IPR000150">
    <property type="entry name" value="Cof"/>
</dbReference>
<dbReference type="SUPFAM" id="SSF56784">
    <property type="entry name" value="HAD-like"/>
    <property type="match status" value="1"/>
</dbReference>
<dbReference type="PATRIC" id="fig|1423783.4.peg.100"/>
<gene>
    <name evidence="1" type="ORF">FC50_GL000091</name>
</gene>
<dbReference type="InterPro" id="IPR036412">
    <property type="entry name" value="HAD-like_sf"/>
</dbReference>
<dbReference type="NCBIfam" id="TIGR00099">
    <property type="entry name" value="Cof-subfamily"/>
    <property type="match status" value="1"/>
</dbReference>
<proteinExistence type="predicted"/>
<keyword evidence="2" id="KW-1185">Reference proteome</keyword>
<comment type="caution">
    <text evidence="1">The sequence shown here is derived from an EMBL/GenBank/DDBJ whole genome shotgun (WGS) entry which is preliminary data.</text>
</comment>
<keyword evidence="1" id="KW-0378">Hydrolase</keyword>
<dbReference type="InterPro" id="IPR006379">
    <property type="entry name" value="HAD-SF_hydro_IIB"/>
</dbReference>
<dbReference type="SFLD" id="SFLDG01144">
    <property type="entry name" value="C2.B.4:_PGP_Like"/>
    <property type="match status" value="1"/>
</dbReference>
<dbReference type="EMBL" id="AZFJ01000036">
    <property type="protein sequence ID" value="KRL86900.1"/>
    <property type="molecule type" value="Genomic_DNA"/>
</dbReference>
<dbReference type="Proteomes" id="UP000051922">
    <property type="component" value="Unassembled WGS sequence"/>
</dbReference>
<dbReference type="SFLD" id="SFLDS00003">
    <property type="entry name" value="Haloacid_Dehalogenase"/>
    <property type="match status" value="1"/>
</dbReference>
<reference evidence="1 2" key="1">
    <citation type="journal article" date="2015" name="Genome Announc.">
        <title>Expanding the biotechnology potential of lactobacilli through comparative genomics of 213 strains and associated genera.</title>
        <authorList>
            <person name="Sun Z."/>
            <person name="Harris H.M."/>
            <person name="McCann A."/>
            <person name="Guo C."/>
            <person name="Argimon S."/>
            <person name="Zhang W."/>
            <person name="Yang X."/>
            <person name="Jeffery I.B."/>
            <person name="Cooney J.C."/>
            <person name="Kagawa T.F."/>
            <person name="Liu W."/>
            <person name="Song Y."/>
            <person name="Salvetti E."/>
            <person name="Wrobel A."/>
            <person name="Rasinkangas P."/>
            <person name="Parkhill J."/>
            <person name="Rea M.C."/>
            <person name="O'Sullivan O."/>
            <person name="Ritari J."/>
            <person name="Douillard F.P."/>
            <person name="Paul Ross R."/>
            <person name="Yang R."/>
            <person name="Briner A.E."/>
            <person name="Felis G.E."/>
            <person name="de Vos W.M."/>
            <person name="Barrangou R."/>
            <person name="Klaenhammer T.R."/>
            <person name="Caufield P.W."/>
            <person name="Cui Y."/>
            <person name="Zhang H."/>
            <person name="O'Toole P.W."/>
        </authorList>
    </citation>
    <scope>NUCLEOTIDE SEQUENCE [LARGE SCALE GENOMIC DNA]</scope>
    <source>
        <strain evidence="1 2">DSM 15945</strain>
    </source>
</reference>
<dbReference type="InterPro" id="IPR023214">
    <property type="entry name" value="HAD_sf"/>
</dbReference>
<dbReference type="OrthoDB" id="9790031at2"/>
<protein>
    <submittedName>
        <fullName evidence="1">HAD superfamily hydrolase</fullName>
    </submittedName>
</protein>
<dbReference type="Gene3D" id="3.40.50.1000">
    <property type="entry name" value="HAD superfamily/HAD-like"/>
    <property type="match status" value="1"/>
</dbReference>
<dbReference type="STRING" id="1423783.FC50_GL000091"/>
<dbReference type="GO" id="GO:0016791">
    <property type="term" value="F:phosphatase activity"/>
    <property type="evidence" value="ECO:0007669"/>
    <property type="project" value="TreeGrafter"/>
</dbReference>
<dbReference type="AlphaFoldDB" id="A0A0R1U2U2"/>
<dbReference type="RefSeq" id="WP_056956336.1">
    <property type="nucleotide sequence ID" value="NZ_AZFJ01000036.1"/>
</dbReference>
<evidence type="ECO:0000313" key="1">
    <source>
        <dbReference type="EMBL" id="KRL86900.1"/>
    </source>
</evidence>
<accession>A0A0R1U2U2</accession>
<name>A0A0R1U2U2_9LACO</name>
<dbReference type="PANTHER" id="PTHR10000">
    <property type="entry name" value="PHOSPHOSERINE PHOSPHATASE"/>
    <property type="match status" value="1"/>
</dbReference>